<evidence type="ECO:0000313" key="2">
    <source>
        <dbReference type="EMBL" id="PTQ68949.1"/>
    </source>
</evidence>
<evidence type="ECO:0000313" key="3">
    <source>
        <dbReference type="Proteomes" id="UP000244077"/>
    </source>
</evidence>
<feature type="transmembrane region" description="Helical" evidence="1">
    <location>
        <begin position="36"/>
        <end position="61"/>
    </location>
</feature>
<accession>A0A2T5HBK0</accession>
<protein>
    <submittedName>
        <fullName evidence="2">Uncharacterized protein</fullName>
    </submittedName>
</protein>
<gene>
    <name evidence="2" type="ORF">C8N42_11392</name>
</gene>
<sequence length="62" mass="7156">MPPKRPKTSDHIKRFIIKITGYDPKIFRVVIAFLKLWFTVAIGIFICAGIIYLVSAFLAFLR</sequence>
<name>A0A2T5HBK0_9RHOB</name>
<dbReference type="Proteomes" id="UP000244077">
    <property type="component" value="Unassembled WGS sequence"/>
</dbReference>
<reference evidence="2 3" key="1">
    <citation type="submission" date="2018-04" db="EMBL/GenBank/DDBJ databases">
        <title>Genomic Encyclopedia of Archaeal and Bacterial Type Strains, Phase II (KMG-II): from individual species to whole genera.</title>
        <authorList>
            <person name="Goeker M."/>
        </authorList>
    </citation>
    <scope>NUCLEOTIDE SEQUENCE [LARGE SCALE GENOMIC DNA]</scope>
    <source>
        <strain evidence="2 3">DSM 100434</strain>
    </source>
</reference>
<organism evidence="2 3">
    <name type="scientific">Celeribacter persicus</name>
    <dbReference type="NCBI Taxonomy" id="1651082"/>
    <lineage>
        <taxon>Bacteria</taxon>
        <taxon>Pseudomonadati</taxon>
        <taxon>Pseudomonadota</taxon>
        <taxon>Alphaproteobacteria</taxon>
        <taxon>Rhodobacterales</taxon>
        <taxon>Roseobacteraceae</taxon>
        <taxon>Celeribacter</taxon>
    </lineage>
</organism>
<evidence type="ECO:0000256" key="1">
    <source>
        <dbReference type="SAM" id="Phobius"/>
    </source>
</evidence>
<keyword evidence="1" id="KW-0472">Membrane</keyword>
<comment type="caution">
    <text evidence="2">The sequence shown here is derived from an EMBL/GenBank/DDBJ whole genome shotgun (WGS) entry which is preliminary data.</text>
</comment>
<keyword evidence="1" id="KW-0812">Transmembrane</keyword>
<keyword evidence="1" id="KW-1133">Transmembrane helix</keyword>
<dbReference type="EMBL" id="QAOH01000013">
    <property type="protein sequence ID" value="PTQ68949.1"/>
    <property type="molecule type" value="Genomic_DNA"/>
</dbReference>
<dbReference type="AlphaFoldDB" id="A0A2T5HBK0"/>
<proteinExistence type="predicted"/>
<keyword evidence="3" id="KW-1185">Reference proteome</keyword>